<organism evidence="2 3">
    <name type="scientific">Nannocystis pusilla</name>
    <dbReference type="NCBI Taxonomy" id="889268"/>
    <lineage>
        <taxon>Bacteria</taxon>
        <taxon>Pseudomonadati</taxon>
        <taxon>Myxococcota</taxon>
        <taxon>Polyangia</taxon>
        <taxon>Nannocystales</taxon>
        <taxon>Nannocystaceae</taxon>
        <taxon>Nannocystis</taxon>
    </lineage>
</organism>
<accession>A0A9X3EWH2</accession>
<keyword evidence="1" id="KW-0812">Transmembrane</keyword>
<dbReference type="EMBL" id="JAPNKE010000002">
    <property type="protein sequence ID" value="MCY1011603.1"/>
    <property type="molecule type" value="Genomic_DNA"/>
</dbReference>
<dbReference type="AlphaFoldDB" id="A0A9X3EWH2"/>
<evidence type="ECO:0000313" key="2">
    <source>
        <dbReference type="EMBL" id="MCY1011603.1"/>
    </source>
</evidence>
<keyword evidence="3" id="KW-1185">Reference proteome</keyword>
<feature type="transmembrane region" description="Helical" evidence="1">
    <location>
        <begin position="74"/>
        <end position="92"/>
    </location>
</feature>
<feature type="transmembrane region" description="Helical" evidence="1">
    <location>
        <begin position="98"/>
        <end position="120"/>
    </location>
</feature>
<evidence type="ECO:0000313" key="3">
    <source>
        <dbReference type="Proteomes" id="UP001150924"/>
    </source>
</evidence>
<name>A0A9X3EWH2_9BACT</name>
<gene>
    <name evidence="2" type="ORF">OV079_39780</name>
</gene>
<keyword evidence="1" id="KW-1133">Transmembrane helix</keyword>
<protein>
    <submittedName>
        <fullName evidence="2">Uncharacterized protein</fullName>
    </submittedName>
</protein>
<reference evidence="2" key="1">
    <citation type="submission" date="2022-11" db="EMBL/GenBank/DDBJ databases">
        <title>Minimal conservation of predation-associated metabolite biosynthetic gene clusters underscores biosynthetic potential of Myxococcota including descriptions for ten novel species: Archangium lansinium sp. nov., Myxococcus landrumus sp. nov., Nannocystis bai.</title>
        <authorList>
            <person name="Ahearne A."/>
            <person name="Stevens C."/>
            <person name="Phillips K."/>
        </authorList>
    </citation>
    <scope>NUCLEOTIDE SEQUENCE</scope>
    <source>
        <strain evidence="2">Na p29</strain>
    </source>
</reference>
<feature type="transmembrane region" description="Helical" evidence="1">
    <location>
        <begin position="46"/>
        <end position="67"/>
    </location>
</feature>
<keyword evidence="1" id="KW-0472">Membrane</keyword>
<comment type="caution">
    <text evidence="2">The sequence shown here is derived from an EMBL/GenBank/DDBJ whole genome shotgun (WGS) entry which is preliminary data.</text>
</comment>
<feature type="transmembrane region" description="Helical" evidence="1">
    <location>
        <begin position="175"/>
        <end position="198"/>
    </location>
</feature>
<dbReference type="RefSeq" id="WP_267774888.1">
    <property type="nucleotide sequence ID" value="NZ_JAPNKE010000002.1"/>
</dbReference>
<feature type="transmembrane region" description="Helical" evidence="1">
    <location>
        <begin position="132"/>
        <end position="155"/>
    </location>
</feature>
<evidence type="ECO:0000256" key="1">
    <source>
        <dbReference type="SAM" id="Phobius"/>
    </source>
</evidence>
<sequence length="307" mass="31838">MPPPAAAPTPAGTFVRVLLTGCFLALALGFPAFAVASSLSGAPLGAVAVVKAAAVALLGAAITTWIVRGAVSPLWIAWVGLLGGFVPAALAAPRSRWIGLALAHLAAGGLLLLAGLRLVAIAVEAASDSWSFFGLVTALVGLGLGLGGAAPRLWWAWRGGEVEPADDAVARDLQWLLWLALAALSLASGLAETLPTALQFDGTIALRRGHWEHGCTSTLPGVQDICPEQRRYSLRARGGESMQIEWRFPRDCTVTIATAEASATFAESSSHQVEVGPGREVLVTVAGLSHESCWYDLRARPVAGGTR</sequence>
<proteinExistence type="predicted"/>
<dbReference type="Proteomes" id="UP001150924">
    <property type="component" value="Unassembled WGS sequence"/>
</dbReference>